<dbReference type="PROSITE" id="PS50837">
    <property type="entry name" value="NACHT"/>
    <property type="match status" value="1"/>
</dbReference>
<dbReference type="InterPro" id="IPR056884">
    <property type="entry name" value="NPHP3-like_N"/>
</dbReference>
<sequence length="726" mass="81356">MAATAGVFNNAANVALTNAQVNVNVATTHNHHHPEHSLRPLSRLYSHCAPGAFLNSAERPDPPKCSPTTRQKLLVETKGFATADSPTPSVLWLTGSAGSGKTAICQSTAEELKEEGYVLGCHFFFRSSRDGKCSDGHCWVPNLVHEMVRIFPETLPYVVRIIRSNDSVFNQQPDGVLEELFLNSLKATRFSFRRIFQWVFGNNSTIWPSVTRIPSLIIVDGLDECESTEMQVHILKAIANIIPKLPIPIRFLIASRPETHLRAAINDLFGHVPLHCINLDEDQDIRKDLEKYYHNRFNAIRRDHSSLRGREAYIAWPPQKHIEALIAKSSTQFIFASTVMNYISDRRGNPFTRLDVVLGIKVTPQKDKPYLELDILYRIILLTVQEDERQVVFLILSFIYLAGKGEYPDLQLRASPEFLEQLLKLEVGDVPRFLDPLVSILSLPETPSGTITMLHASFFDYLCDPSRSEDLAMKFDKAHEVMALKVIDVPSTLANSNVLCSCLLHASRASMSISLILALFALEQSIIGVIRGSYPSFASNKPWLADYASQINTLLVSRLGGQLPARHDSIFDPLGASSELERHQHDMANLIIQFVTDGIDESTLTSLIHQLQSGLNNSEWPLLSGEPTNNICRPLVGALIQVSSHKREKLYRKDVVKLLQTPGLMVGPFPLEAHPKYVREILEFIQEFRRRSLSSKFQVAGISPVSIIHLEELWAKYVGQLPEGIA</sequence>
<dbReference type="Pfam" id="PF24883">
    <property type="entry name" value="NPHP3_N"/>
    <property type="match status" value="2"/>
</dbReference>
<comment type="caution">
    <text evidence="3">The sequence shown here is derived from an EMBL/GenBank/DDBJ whole genome shotgun (WGS) entry which is preliminary data.</text>
</comment>
<name>A0A9P6EBA6_9AGAR</name>
<keyword evidence="4" id="KW-1185">Reference proteome</keyword>
<evidence type="ECO:0000313" key="4">
    <source>
        <dbReference type="Proteomes" id="UP000807306"/>
    </source>
</evidence>
<gene>
    <name evidence="3" type="ORF">CPB83DRAFT_908921</name>
</gene>
<accession>A0A9P6EBA6</accession>
<evidence type="ECO:0000256" key="1">
    <source>
        <dbReference type="ARBA" id="ARBA00022737"/>
    </source>
</evidence>
<dbReference type="Gene3D" id="3.40.50.300">
    <property type="entry name" value="P-loop containing nucleotide triphosphate hydrolases"/>
    <property type="match status" value="1"/>
</dbReference>
<organism evidence="3 4">
    <name type="scientific">Crepidotus variabilis</name>
    <dbReference type="NCBI Taxonomy" id="179855"/>
    <lineage>
        <taxon>Eukaryota</taxon>
        <taxon>Fungi</taxon>
        <taxon>Dikarya</taxon>
        <taxon>Basidiomycota</taxon>
        <taxon>Agaricomycotina</taxon>
        <taxon>Agaricomycetes</taxon>
        <taxon>Agaricomycetidae</taxon>
        <taxon>Agaricales</taxon>
        <taxon>Agaricineae</taxon>
        <taxon>Crepidotaceae</taxon>
        <taxon>Crepidotus</taxon>
    </lineage>
</organism>
<keyword evidence="1" id="KW-0677">Repeat</keyword>
<dbReference type="InterPro" id="IPR027417">
    <property type="entry name" value="P-loop_NTPase"/>
</dbReference>
<dbReference type="EMBL" id="MU157880">
    <property type="protein sequence ID" value="KAF9525699.1"/>
    <property type="molecule type" value="Genomic_DNA"/>
</dbReference>
<dbReference type="InterPro" id="IPR007111">
    <property type="entry name" value="NACHT_NTPase"/>
</dbReference>
<protein>
    <recommendedName>
        <fullName evidence="2">NACHT domain-containing protein</fullName>
    </recommendedName>
</protein>
<reference evidence="3" key="1">
    <citation type="submission" date="2020-11" db="EMBL/GenBank/DDBJ databases">
        <authorList>
            <consortium name="DOE Joint Genome Institute"/>
            <person name="Ahrendt S."/>
            <person name="Riley R."/>
            <person name="Andreopoulos W."/>
            <person name="Labutti K."/>
            <person name="Pangilinan J."/>
            <person name="Ruiz-Duenas F.J."/>
            <person name="Barrasa J.M."/>
            <person name="Sanchez-Garcia M."/>
            <person name="Camarero S."/>
            <person name="Miyauchi S."/>
            <person name="Serrano A."/>
            <person name="Linde D."/>
            <person name="Babiker R."/>
            <person name="Drula E."/>
            <person name="Ayuso-Fernandez I."/>
            <person name="Pacheco R."/>
            <person name="Padilla G."/>
            <person name="Ferreira P."/>
            <person name="Barriuso J."/>
            <person name="Kellner H."/>
            <person name="Castanera R."/>
            <person name="Alfaro M."/>
            <person name="Ramirez L."/>
            <person name="Pisabarro A.G."/>
            <person name="Kuo A."/>
            <person name="Tritt A."/>
            <person name="Lipzen A."/>
            <person name="He G."/>
            <person name="Yan M."/>
            <person name="Ng V."/>
            <person name="Cullen D."/>
            <person name="Martin F."/>
            <person name="Rosso M.-N."/>
            <person name="Henrissat B."/>
            <person name="Hibbett D."/>
            <person name="Martinez A.T."/>
            <person name="Grigoriev I.V."/>
        </authorList>
    </citation>
    <scope>NUCLEOTIDE SEQUENCE</scope>
    <source>
        <strain evidence="3">CBS 506.95</strain>
    </source>
</reference>
<dbReference type="Proteomes" id="UP000807306">
    <property type="component" value="Unassembled WGS sequence"/>
</dbReference>
<feature type="domain" description="NACHT" evidence="2">
    <location>
        <begin position="89"/>
        <end position="257"/>
    </location>
</feature>
<evidence type="ECO:0000259" key="2">
    <source>
        <dbReference type="PROSITE" id="PS50837"/>
    </source>
</evidence>
<dbReference type="OrthoDB" id="3228837at2759"/>
<proteinExistence type="predicted"/>
<dbReference type="PANTHER" id="PTHR10039:SF14">
    <property type="entry name" value="NACHT DOMAIN-CONTAINING PROTEIN"/>
    <property type="match status" value="1"/>
</dbReference>
<dbReference type="SUPFAM" id="SSF52540">
    <property type="entry name" value="P-loop containing nucleoside triphosphate hydrolases"/>
    <property type="match status" value="1"/>
</dbReference>
<evidence type="ECO:0000313" key="3">
    <source>
        <dbReference type="EMBL" id="KAF9525699.1"/>
    </source>
</evidence>
<dbReference type="PANTHER" id="PTHR10039">
    <property type="entry name" value="AMELOGENIN"/>
    <property type="match status" value="1"/>
</dbReference>
<dbReference type="AlphaFoldDB" id="A0A9P6EBA6"/>